<evidence type="ECO:0000313" key="3">
    <source>
        <dbReference type="EMBL" id="SEL92199.1"/>
    </source>
</evidence>
<keyword evidence="1" id="KW-1133">Transmembrane helix</keyword>
<evidence type="ECO:0000313" key="4">
    <source>
        <dbReference type="Proteomes" id="UP000183894"/>
    </source>
</evidence>
<keyword evidence="1" id="KW-0812">Transmembrane</keyword>
<proteinExistence type="predicted"/>
<dbReference type="AlphaFoldDB" id="A0A1H7U606"/>
<gene>
    <name evidence="3" type="ORF">SAMN04488691_11177</name>
</gene>
<dbReference type="InterPro" id="IPR021309">
    <property type="entry name" value="YgaP-like_TM"/>
</dbReference>
<feature type="transmembrane region" description="Helical" evidence="1">
    <location>
        <begin position="12"/>
        <end position="28"/>
    </location>
</feature>
<sequence length="75" mass="7884">MKQNVGQSDRILRGVLGIWLVVAAVSALRNGRRTTAATTGIAGLGLLQNTVSGFCGCNWLFGIDTTCEGEDGCRL</sequence>
<protein>
    <recommendedName>
        <fullName evidence="2">Inner membrane protein YgaP-like transmembrane domain-containing protein</fullName>
    </recommendedName>
</protein>
<dbReference type="EMBL" id="FOAD01000011">
    <property type="protein sequence ID" value="SEL92199.1"/>
    <property type="molecule type" value="Genomic_DNA"/>
</dbReference>
<dbReference type="Proteomes" id="UP000183894">
    <property type="component" value="Unassembled WGS sequence"/>
</dbReference>
<evidence type="ECO:0000256" key="1">
    <source>
        <dbReference type="SAM" id="Phobius"/>
    </source>
</evidence>
<reference evidence="3 4" key="1">
    <citation type="submission" date="2016-10" db="EMBL/GenBank/DDBJ databases">
        <authorList>
            <person name="de Groot N.N."/>
        </authorList>
    </citation>
    <scope>NUCLEOTIDE SEQUENCE [LARGE SCALE GENOMIC DNA]</scope>
    <source>
        <strain evidence="3 4">CDM_5</strain>
    </source>
</reference>
<evidence type="ECO:0000259" key="2">
    <source>
        <dbReference type="Pfam" id="PF11127"/>
    </source>
</evidence>
<feature type="domain" description="Inner membrane protein YgaP-like transmembrane" evidence="2">
    <location>
        <begin position="1"/>
        <end position="66"/>
    </location>
</feature>
<accession>A0A1H7U606</accession>
<name>A0A1H7U606_HALLR</name>
<dbReference type="RefSeq" id="WP_074796309.1">
    <property type="nucleotide sequence ID" value="NZ_FOAD01000011.1"/>
</dbReference>
<dbReference type="Pfam" id="PF11127">
    <property type="entry name" value="YgaP-like_TM"/>
    <property type="match status" value="1"/>
</dbReference>
<keyword evidence="1" id="KW-0472">Membrane</keyword>
<organism evidence="3 4">
    <name type="scientific">Haloferax larsenii</name>
    <dbReference type="NCBI Taxonomy" id="302484"/>
    <lineage>
        <taxon>Archaea</taxon>
        <taxon>Methanobacteriati</taxon>
        <taxon>Methanobacteriota</taxon>
        <taxon>Stenosarchaea group</taxon>
        <taxon>Halobacteria</taxon>
        <taxon>Halobacteriales</taxon>
        <taxon>Haloferacaceae</taxon>
        <taxon>Haloferax</taxon>
    </lineage>
</organism>